<comment type="caution">
    <text evidence="1">The sequence shown here is derived from an EMBL/GenBank/DDBJ whole genome shotgun (WGS) entry which is preliminary data.</text>
</comment>
<dbReference type="PANTHER" id="PTHR24559">
    <property type="entry name" value="TRANSPOSON TY3-I GAG-POL POLYPROTEIN"/>
    <property type="match status" value="1"/>
</dbReference>
<evidence type="ECO:0000313" key="1">
    <source>
        <dbReference type="EMBL" id="TYK13652.1"/>
    </source>
</evidence>
<dbReference type="InterPro" id="IPR053134">
    <property type="entry name" value="RNA-dir_DNA_polymerase"/>
</dbReference>
<reference evidence="1 2" key="1">
    <citation type="submission" date="2019-08" db="EMBL/GenBank/DDBJ databases">
        <title>Draft genome sequences of two oriental melons (Cucumis melo L. var makuwa).</title>
        <authorList>
            <person name="Kwon S.-Y."/>
        </authorList>
    </citation>
    <scope>NUCLEOTIDE SEQUENCE [LARGE SCALE GENOMIC DNA]</scope>
    <source>
        <strain evidence="2">cv. Chang Bougi</strain>
        <tissue evidence="1">Leaf</tissue>
    </source>
</reference>
<keyword evidence="1" id="KW-0808">Transferase</keyword>
<dbReference type="AlphaFoldDB" id="A0A5D3CQJ1"/>
<dbReference type="PANTHER" id="PTHR24559:SF444">
    <property type="entry name" value="REVERSE TRANSCRIPTASE DOMAIN-CONTAINING PROTEIN"/>
    <property type="match status" value="1"/>
</dbReference>
<accession>A0A5D3CQJ1</accession>
<dbReference type="Gene3D" id="3.30.70.270">
    <property type="match status" value="1"/>
</dbReference>
<protein>
    <submittedName>
        <fullName evidence="1">Reverse transcriptase</fullName>
    </submittedName>
</protein>
<dbReference type="InterPro" id="IPR043128">
    <property type="entry name" value="Rev_trsase/Diguanyl_cyclase"/>
</dbReference>
<evidence type="ECO:0000313" key="2">
    <source>
        <dbReference type="Proteomes" id="UP000321947"/>
    </source>
</evidence>
<dbReference type="SUPFAM" id="SSF56672">
    <property type="entry name" value="DNA/RNA polymerases"/>
    <property type="match status" value="1"/>
</dbReference>
<dbReference type="Proteomes" id="UP000321947">
    <property type="component" value="Unassembled WGS sequence"/>
</dbReference>
<keyword evidence="1" id="KW-0695">RNA-directed DNA polymerase</keyword>
<sequence length="129" mass="15182">MKQLMEFSHQGFLDLDTKEAEVSLTSKSMVRDYPNVFLEKLRGLPHYKEIDFVIELERGVVHISKAPYRMASVKLKELKVQLQELLDKAVFIDLMDRVFKDFLDTFVIVHIDDILVYSKTKIEHEEHLS</sequence>
<dbReference type="InterPro" id="IPR043502">
    <property type="entry name" value="DNA/RNA_pol_sf"/>
</dbReference>
<dbReference type="GO" id="GO:0003964">
    <property type="term" value="F:RNA-directed DNA polymerase activity"/>
    <property type="evidence" value="ECO:0007669"/>
    <property type="project" value="UniProtKB-KW"/>
</dbReference>
<organism evidence="1 2">
    <name type="scientific">Cucumis melo var. makuwa</name>
    <name type="common">Oriental melon</name>
    <dbReference type="NCBI Taxonomy" id="1194695"/>
    <lineage>
        <taxon>Eukaryota</taxon>
        <taxon>Viridiplantae</taxon>
        <taxon>Streptophyta</taxon>
        <taxon>Embryophyta</taxon>
        <taxon>Tracheophyta</taxon>
        <taxon>Spermatophyta</taxon>
        <taxon>Magnoliopsida</taxon>
        <taxon>eudicotyledons</taxon>
        <taxon>Gunneridae</taxon>
        <taxon>Pentapetalae</taxon>
        <taxon>rosids</taxon>
        <taxon>fabids</taxon>
        <taxon>Cucurbitales</taxon>
        <taxon>Cucurbitaceae</taxon>
        <taxon>Benincaseae</taxon>
        <taxon>Cucumis</taxon>
    </lineage>
</organism>
<gene>
    <name evidence="1" type="ORF">E5676_scaffold299G001700</name>
</gene>
<name>A0A5D3CQJ1_CUCMM</name>
<dbReference type="EMBL" id="SSTD01009863">
    <property type="protein sequence ID" value="TYK13652.1"/>
    <property type="molecule type" value="Genomic_DNA"/>
</dbReference>
<keyword evidence="1" id="KW-0548">Nucleotidyltransferase</keyword>
<proteinExistence type="predicted"/>